<evidence type="ECO:0000259" key="4">
    <source>
        <dbReference type="PROSITE" id="PS50015"/>
    </source>
</evidence>
<dbReference type="PANTHER" id="PTHR36058">
    <property type="entry name" value="NUCLEOPHOSMIN"/>
    <property type="match status" value="1"/>
</dbReference>
<evidence type="ECO:0000313" key="6">
    <source>
        <dbReference type="Proteomes" id="UP001634007"/>
    </source>
</evidence>
<feature type="compositionally biased region" description="Polar residues" evidence="2">
    <location>
        <begin position="209"/>
        <end position="221"/>
    </location>
</feature>
<comment type="caution">
    <text evidence="5">The sequence shown here is derived from an EMBL/GenBank/DDBJ whole genome shotgun (WGS) entry which is preliminary data.</text>
</comment>
<dbReference type="AlphaFoldDB" id="A0ABD3KYL3"/>
<keyword evidence="1" id="KW-1015">Disulfide bond</keyword>
<dbReference type="InterPro" id="IPR008139">
    <property type="entry name" value="SaposinB_dom"/>
</dbReference>
<dbReference type="EMBL" id="JBJKBG010000003">
    <property type="protein sequence ID" value="KAL3744790.1"/>
    <property type="molecule type" value="Genomic_DNA"/>
</dbReference>
<reference evidence="5 6" key="1">
    <citation type="submission" date="2024-11" db="EMBL/GenBank/DDBJ databases">
        <title>Chromosome-level genome assembly of Eucalyptus globulus Labill. provides insights into its genome evolution.</title>
        <authorList>
            <person name="Li X."/>
        </authorList>
    </citation>
    <scope>NUCLEOTIDE SEQUENCE [LARGE SCALE GENOMIC DNA]</scope>
    <source>
        <strain evidence="5">CL2024</strain>
        <tissue evidence="5">Fresh tender leaves</tissue>
    </source>
</reference>
<dbReference type="Proteomes" id="UP001634007">
    <property type="component" value="Unassembled WGS sequence"/>
</dbReference>
<dbReference type="PANTHER" id="PTHR36058:SF1">
    <property type="entry name" value="NUCLEOPHOSMIN"/>
    <property type="match status" value="1"/>
</dbReference>
<keyword evidence="3" id="KW-0732">Signal</keyword>
<protein>
    <recommendedName>
        <fullName evidence="4">Saposin B-type domain-containing protein</fullName>
    </recommendedName>
</protein>
<feature type="chain" id="PRO_5044891851" description="Saposin B-type domain-containing protein" evidence="3">
    <location>
        <begin position="27"/>
        <end position="269"/>
    </location>
</feature>
<organism evidence="5 6">
    <name type="scientific">Eucalyptus globulus</name>
    <name type="common">Tasmanian blue gum</name>
    <dbReference type="NCBI Taxonomy" id="34317"/>
    <lineage>
        <taxon>Eukaryota</taxon>
        <taxon>Viridiplantae</taxon>
        <taxon>Streptophyta</taxon>
        <taxon>Embryophyta</taxon>
        <taxon>Tracheophyta</taxon>
        <taxon>Spermatophyta</taxon>
        <taxon>Magnoliopsida</taxon>
        <taxon>eudicotyledons</taxon>
        <taxon>Gunneridae</taxon>
        <taxon>Pentapetalae</taxon>
        <taxon>rosids</taxon>
        <taxon>malvids</taxon>
        <taxon>Myrtales</taxon>
        <taxon>Myrtaceae</taxon>
        <taxon>Myrtoideae</taxon>
        <taxon>Eucalypteae</taxon>
        <taxon>Eucalyptus</taxon>
    </lineage>
</organism>
<evidence type="ECO:0000313" key="5">
    <source>
        <dbReference type="EMBL" id="KAL3744790.1"/>
    </source>
</evidence>
<keyword evidence="6" id="KW-1185">Reference proteome</keyword>
<feature type="region of interest" description="Disordered" evidence="2">
    <location>
        <begin position="168"/>
        <end position="235"/>
    </location>
</feature>
<sequence length="269" mass="30064">MAKNHAAPALVLCLILVSTSMPTSECSSIPAPVAQDEDVQYIKCQVCEKLASQLYCQVQSKRAEISPQKITEQQITEIAKNLCNSEKKEAVWIRKIDIVEQGNKLKLEEQDGEGYCNSECKTLQKACEEVLKELDDIYLEYLIKTNPRIDGMVDFLCGNVTDACIFDPPPIPKDRTPGEAFMPKPSEEADVERNAKSSTESTPGAPCTNMYSTDESPNAKNSGEEDKDEGTHWHSKLGVRRHIKSFFRGITKYFTGDSEENSKTRDSEL</sequence>
<gene>
    <name evidence="5" type="ORF">ACJRO7_013972</name>
</gene>
<evidence type="ECO:0000256" key="3">
    <source>
        <dbReference type="SAM" id="SignalP"/>
    </source>
</evidence>
<name>A0ABD3KYL3_EUCGL</name>
<feature type="signal peptide" evidence="3">
    <location>
        <begin position="1"/>
        <end position="26"/>
    </location>
</feature>
<accession>A0ABD3KYL3</accession>
<evidence type="ECO:0000256" key="1">
    <source>
        <dbReference type="ARBA" id="ARBA00023157"/>
    </source>
</evidence>
<feature type="compositionally biased region" description="Basic and acidic residues" evidence="2">
    <location>
        <begin position="185"/>
        <end position="195"/>
    </location>
</feature>
<proteinExistence type="predicted"/>
<dbReference type="PROSITE" id="PS50015">
    <property type="entry name" value="SAP_B"/>
    <property type="match status" value="1"/>
</dbReference>
<evidence type="ECO:0000256" key="2">
    <source>
        <dbReference type="SAM" id="MobiDB-lite"/>
    </source>
</evidence>
<feature type="domain" description="Saposin B-type" evidence="4">
    <location>
        <begin position="40"/>
        <end position="168"/>
    </location>
</feature>